<keyword evidence="1" id="KW-1133">Transmembrane helix</keyword>
<reference evidence="3" key="1">
    <citation type="journal article" date="2019" name="Int. J. Syst. Evol. Microbiol.">
        <title>The Global Catalogue of Microorganisms (GCM) 10K type strain sequencing project: providing services to taxonomists for standard genome sequencing and annotation.</title>
        <authorList>
            <consortium name="The Broad Institute Genomics Platform"/>
            <consortium name="The Broad Institute Genome Sequencing Center for Infectious Disease"/>
            <person name="Wu L."/>
            <person name="Ma J."/>
        </authorList>
    </citation>
    <scope>NUCLEOTIDE SEQUENCE [LARGE SCALE GENOMIC DNA]</scope>
    <source>
        <strain evidence="3">CECT 7398</strain>
    </source>
</reference>
<feature type="transmembrane region" description="Helical" evidence="1">
    <location>
        <begin position="107"/>
        <end position="126"/>
    </location>
</feature>
<evidence type="ECO:0000313" key="3">
    <source>
        <dbReference type="Proteomes" id="UP001238540"/>
    </source>
</evidence>
<accession>A0ABT8BZA1</accession>
<keyword evidence="1" id="KW-0472">Membrane</keyword>
<proteinExistence type="predicted"/>
<organism evidence="2 3">
    <name type="scientific">Vibrio ostreicida</name>
    <dbReference type="NCBI Taxonomy" id="526588"/>
    <lineage>
        <taxon>Bacteria</taxon>
        <taxon>Pseudomonadati</taxon>
        <taxon>Pseudomonadota</taxon>
        <taxon>Gammaproteobacteria</taxon>
        <taxon>Vibrionales</taxon>
        <taxon>Vibrionaceae</taxon>
        <taxon>Vibrio</taxon>
    </lineage>
</organism>
<evidence type="ECO:0000313" key="2">
    <source>
        <dbReference type="EMBL" id="MDN3612024.1"/>
    </source>
</evidence>
<dbReference type="EMBL" id="JAUFQC010000027">
    <property type="protein sequence ID" value="MDN3612024.1"/>
    <property type="molecule type" value="Genomic_DNA"/>
</dbReference>
<name>A0ABT8BZA1_9VIBR</name>
<keyword evidence="3" id="KW-1185">Reference proteome</keyword>
<sequence length="334" mass="37948">MWLIEFVDGHLRGVTLPLQPSLSLTGNRDVASDNQLSVPEYFPSGTELGFDIEDKKLVVKGFRRGNKRKTLAANRVYRFKGLSFFLYQEGERNPRLRRFRFRQYQPMIAITLLLNIALAAAALVIFHNQQQSLMAGYLNTLGSGFIKDGKIHVFNQAALGSLPTYWQENLKLVESDQYLRATQLDVELISSQTGKRLEGKVVSKPGRDQIQVDTFELDNQIMRLFGAYGLNFTKEGDDWLVSDRARATQLLKTAGLDSVIDQLKSRHDQAQAITSNEFPYSIFYSTTSGGYIYDQQGRYWEGSSVPRLGVIQSITRDKVVFKNAQQTRVYLIQP</sequence>
<comment type="caution">
    <text evidence="2">The sequence shown here is derived from an EMBL/GenBank/DDBJ whole genome shotgun (WGS) entry which is preliminary data.</text>
</comment>
<protein>
    <submittedName>
        <fullName evidence="2">Uncharacterized protein</fullName>
    </submittedName>
</protein>
<evidence type="ECO:0000256" key="1">
    <source>
        <dbReference type="SAM" id="Phobius"/>
    </source>
</evidence>
<keyword evidence="1" id="KW-0812">Transmembrane</keyword>
<gene>
    <name evidence="2" type="ORF">QWZ16_20745</name>
</gene>
<dbReference type="Proteomes" id="UP001238540">
    <property type="component" value="Unassembled WGS sequence"/>
</dbReference>
<dbReference type="RefSeq" id="WP_076589609.1">
    <property type="nucleotide sequence ID" value="NZ_JABEYA020000004.1"/>
</dbReference>